<comment type="caution">
    <text evidence="2">The sequence shown here is derived from an EMBL/GenBank/DDBJ whole genome shotgun (WGS) entry which is preliminary data.</text>
</comment>
<protein>
    <submittedName>
        <fullName evidence="2">Glyoxylase-like metal-dependent hydrolase (Beta-lactamase superfamily II)</fullName>
    </submittedName>
</protein>
<evidence type="ECO:0000313" key="2">
    <source>
        <dbReference type="EMBL" id="PRY14090.1"/>
    </source>
</evidence>
<organism evidence="2 3">
    <name type="scientific">Kineococcus rhizosphaerae</name>
    <dbReference type="NCBI Taxonomy" id="559628"/>
    <lineage>
        <taxon>Bacteria</taxon>
        <taxon>Bacillati</taxon>
        <taxon>Actinomycetota</taxon>
        <taxon>Actinomycetes</taxon>
        <taxon>Kineosporiales</taxon>
        <taxon>Kineosporiaceae</taxon>
        <taxon>Kineococcus</taxon>
    </lineage>
</organism>
<gene>
    <name evidence="2" type="ORF">CLV37_107209</name>
</gene>
<evidence type="ECO:0000259" key="1">
    <source>
        <dbReference type="SMART" id="SM00849"/>
    </source>
</evidence>
<dbReference type="AlphaFoldDB" id="A0A2T0R2T5"/>
<dbReference type="CDD" id="cd07739">
    <property type="entry name" value="metallo-hydrolase-like_MBL-fold"/>
    <property type="match status" value="1"/>
</dbReference>
<dbReference type="PANTHER" id="PTHR42951:SF14">
    <property type="entry name" value="METALLO-BETA-LACTAMASE SUPERFAMILY PROTEIN"/>
    <property type="match status" value="1"/>
</dbReference>
<dbReference type="EMBL" id="PVZF01000007">
    <property type="protein sequence ID" value="PRY14090.1"/>
    <property type="molecule type" value="Genomic_DNA"/>
</dbReference>
<dbReference type="Gene3D" id="3.60.15.10">
    <property type="entry name" value="Ribonuclease Z/Hydroxyacylglutathione hydrolase-like"/>
    <property type="match status" value="1"/>
</dbReference>
<dbReference type="SUPFAM" id="SSF56281">
    <property type="entry name" value="Metallo-hydrolase/oxidoreductase"/>
    <property type="match status" value="1"/>
</dbReference>
<accession>A0A2T0R2T5</accession>
<keyword evidence="2" id="KW-0378">Hydrolase</keyword>
<dbReference type="PANTHER" id="PTHR42951">
    <property type="entry name" value="METALLO-BETA-LACTAMASE DOMAIN-CONTAINING"/>
    <property type="match status" value="1"/>
</dbReference>
<feature type="domain" description="Metallo-beta-lactamase" evidence="1">
    <location>
        <begin position="67"/>
        <end position="252"/>
    </location>
</feature>
<dbReference type="SMART" id="SM00849">
    <property type="entry name" value="Lactamase_B"/>
    <property type="match status" value="1"/>
</dbReference>
<dbReference type="InterPro" id="IPR001279">
    <property type="entry name" value="Metallo-B-lactamas"/>
</dbReference>
<reference evidence="2 3" key="1">
    <citation type="submission" date="2018-03" db="EMBL/GenBank/DDBJ databases">
        <title>Genomic Encyclopedia of Archaeal and Bacterial Type Strains, Phase II (KMG-II): from individual species to whole genera.</title>
        <authorList>
            <person name="Goeker M."/>
        </authorList>
    </citation>
    <scope>NUCLEOTIDE SEQUENCE [LARGE SCALE GENOMIC DNA]</scope>
    <source>
        <strain evidence="2 3">DSM 19711</strain>
    </source>
</reference>
<dbReference type="InterPro" id="IPR036866">
    <property type="entry name" value="RibonucZ/Hydroxyglut_hydro"/>
</dbReference>
<dbReference type="GO" id="GO:0016787">
    <property type="term" value="F:hydrolase activity"/>
    <property type="evidence" value="ECO:0007669"/>
    <property type="project" value="UniProtKB-KW"/>
</dbReference>
<keyword evidence="3" id="KW-1185">Reference proteome</keyword>
<name>A0A2T0R2T5_9ACTN</name>
<sequence>MTARAARREQWFDRCVGRAVLPSVRGMTTSPASAASTLTATFHVSPYKTVRDPLPSWDRAQPATWPATTCTLVSGEREAVLVDGLVTEAESLALTDWIVGSGKRLTRVYVTHGHGDHFLGLGGTLAAFPGADLVCLPQVAPEAAAQASAGGRAVWEGIFPGQLPAELVAPGPFDGELEVEGRPLHVVDVGRSDTTPTTVVHVPDADLVLSGDVAYDGIHPYLAAADAAGRREWLAALDAVERLGARRVVTGHRDPGAPDEDAARVLDQTRRYLVDYDEAVAASDSAAELIARVTARYGHLGNPYTLHLSAAGAFPAASGA</sequence>
<proteinExistence type="predicted"/>
<dbReference type="Proteomes" id="UP000238083">
    <property type="component" value="Unassembled WGS sequence"/>
</dbReference>
<dbReference type="Pfam" id="PF00753">
    <property type="entry name" value="Lactamase_B"/>
    <property type="match status" value="1"/>
</dbReference>
<dbReference type="InterPro" id="IPR050855">
    <property type="entry name" value="NDM-1-like"/>
</dbReference>
<evidence type="ECO:0000313" key="3">
    <source>
        <dbReference type="Proteomes" id="UP000238083"/>
    </source>
</evidence>